<dbReference type="HAMAP" id="MF_00609">
    <property type="entry name" value="Pyridoxal_decarbox"/>
    <property type="match status" value="1"/>
</dbReference>
<dbReference type="AlphaFoldDB" id="A0A089YPE5"/>
<comment type="catalytic activity">
    <reaction evidence="6">
        <text>L-histidine + H(+) = histamine + CO2</text>
        <dbReference type="Rhea" id="RHEA:20840"/>
        <dbReference type="ChEBI" id="CHEBI:15378"/>
        <dbReference type="ChEBI" id="CHEBI:16526"/>
        <dbReference type="ChEBI" id="CHEBI:57595"/>
        <dbReference type="ChEBI" id="CHEBI:58432"/>
        <dbReference type="EC" id="4.1.1.22"/>
    </reaction>
</comment>
<dbReference type="NCBIfam" id="NF002748">
    <property type="entry name" value="PRK02769.1"/>
    <property type="match status" value="1"/>
</dbReference>
<comment type="subunit">
    <text evidence="6">Homotetramer.</text>
</comment>
<sequence length="408" mass="45615">MTLSTADTHRLDDFWQHCLKHQFFNIGYPENADFDYSALERFLRFSINNCGDWSEHSNYVLNSFDFEKEVMAYFADLFEIPREDSWGYVTNGGTEGNMFGCYLARELFPDGTLYYSKDTHYSVAKIVKLLRIKCRAVNALPTGEIDYDDLLAKIAADGERHPIIFANIGTTMRGAVDDIAVIQQRLQDAGIARRDYYLHADAALSGMILPFVDAPQPFTFADGIDSICVSGHKMIGSPIPCGIVVAKRRNVARISVEVDYISASDKTISGSRNGHTPMIMWAALRSHSSAQWRRRVERSLAAAQYAVNRLQAGGVKAWRNPNSITVVFPCPSADIARKYGLATSGDTAHLITTPHHRDNRAIDALIDEVIADARPEVWRATLQRSWQGSAQRLPRTASWNQAAGLGRF</sequence>
<feature type="binding site" evidence="6">
    <location>
        <position position="120"/>
    </location>
    <ligand>
        <name>substrate</name>
    </ligand>
</feature>
<evidence type="ECO:0000313" key="10">
    <source>
        <dbReference type="Proteomes" id="UP000029499"/>
    </source>
</evidence>
<evidence type="ECO:0000256" key="3">
    <source>
        <dbReference type="ARBA" id="ARBA00022793"/>
    </source>
</evidence>
<evidence type="ECO:0000256" key="7">
    <source>
        <dbReference type="PIRSR" id="PIRSR602129-50"/>
    </source>
</evidence>
<keyword evidence="3 6" id="KW-0210">Decarboxylase</keyword>
<dbReference type="OrthoDB" id="9803665at2"/>
<keyword evidence="10" id="KW-1185">Reference proteome</keyword>
<dbReference type="InterPro" id="IPR023523">
    <property type="entry name" value="Hist_deCOase_bac"/>
</dbReference>
<protein>
    <recommendedName>
        <fullName evidence="6">Histidine decarboxylase</fullName>
        <shortName evidence="6">HDC</shortName>
        <ecNumber evidence="6">4.1.1.22</ecNumber>
    </recommendedName>
</protein>
<dbReference type="eggNOG" id="COG0076">
    <property type="taxonomic scope" value="Bacteria"/>
</dbReference>
<evidence type="ECO:0000256" key="5">
    <source>
        <dbReference type="ARBA" id="ARBA00023239"/>
    </source>
</evidence>
<proteinExistence type="inferred from homology"/>
<dbReference type="InterPro" id="IPR015424">
    <property type="entry name" value="PyrdxlP-dep_Trfase"/>
</dbReference>
<dbReference type="Gene3D" id="3.40.640.10">
    <property type="entry name" value="Type I PLP-dependent aspartate aminotransferase-like (Major domain)"/>
    <property type="match status" value="1"/>
</dbReference>
<accession>A0A089YPE5</accession>
<dbReference type="PANTHER" id="PTHR46101">
    <property type="match status" value="1"/>
</dbReference>
<dbReference type="HOGENOM" id="CLU_028929_0_2_6"/>
<dbReference type="EC" id="4.1.1.22" evidence="6"/>
<reference evidence="9 10" key="1">
    <citation type="journal article" date="2015" name="J. Biotechnol.">
        <title>Complete genome sequence of Pseudomonas rhizosphaerae IH5T (=DSM 16299T), a phosphate-solubilizing rhizobacterium for bacterial biofertilizer.</title>
        <authorList>
            <person name="Kwak Y."/>
            <person name="Jung B.K."/>
            <person name="Shin J.H."/>
        </authorList>
    </citation>
    <scope>NUCLEOTIDE SEQUENCE [LARGE SCALE GENOMIC DNA]</scope>
    <source>
        <strain evidence="9">DSM 16299</strain>
    </source>
</reference>
<keyword evidence="5 6" id="KW-0456">Lyase</keyword>
<dbReference type="EMBL" id="CP009533">
    <property type="protein sequence ID" value="AIS17429.1"/>
    <property type="molecule type" value="Genomic_DNA"/>
</dbReference>
<evidence type="ECO:0000313" key="9">
    <source>
        <dbReference type="EMBL" id="AIS17429.1"/>
    </source>
</evidence>
<dbReference type="Proteomes" id="UP000029499">
    <property type="component" value="Chromosome"/>
</dbReference>
<dbReference type="InterPro" id="IPR015421">
    <property type="entry name" value="PyrdxlP-dep_Trfase_major"/>
</dbReference>
<organism evidence="9 10">
    <name type="scientific">Pseudomonas rhizosphaerae</name>
    <dbReference type="NCBI Taxonomy" id="216142"/>
    <lineage>
        <taxon>Bacteria</taxon>
        <taxon>Pseudomonadati</taxon>
        <taxon>Pseudomonadota</taxon>
        <taxon>Gammaproteobacteria</taxon>
        <taxon>Pseudomonadales</taxon>
        <taxon>Pseudomonadaceae</taxon>
        <taxon>Pseudomonas</taxon>
    </lineage>
</organism>
<dbReference type="InterPro" id="IPR051151">
    <property type="entry name" value="Group_II_Decarboxylase"/>
</dbReference>
<evidence type="ECO:0000256" key="1">
    <source>
        <dbReference type="ARBA" id="ARBA00001933"/>
    </source>
</evidence>
<dbReference type="PANTHER" id="PTHR46101:SF2">
    <property type="entry name" value="SERINE DECARBOXYLASE"/>
    <property type="match status" value="1"/>
</dbReference>
<dbReference type="KEGG" id="prh:LT40_08460"/>
<name>A0A089YPE5_9PSED</name>
<dbReference type="GO" id="GO:0019752">
    <property type="term" value="P:carboxylic acid metabolic process"/>
    <property type="evidence" value="ECO:0007669"/>
    <property type="project" value="InterPro"/>
</dbReference>
<evidence type="ECO:0000256" key="4">
    <source>
        <dbReference type="ARBA" id="ARBA00022898"/>
    </source>
</evidence>
<dbReference type="SUPFAM" id="SSF53383">
    <property type="entry name" value="PLP-dependent transferases"/>
    <property type="match status" value="1"/>
</dbReference>
<keyword evidence="4 6" id="KW-0663">Pyridoxal phosphate</keyword>
<comment type="cofactor">
    <cofactor evidence="1 6 7 8">
        <name>pyridoxal 5'-phosphate</name>
        <dbReference type="ChEBI" id="CHEBI:597326"/>
    </cofactor>
</comment>
<dbReference type="InterPro" id="IPR021115">
    <property type="entry name" value="Pyridoxal-P_BS"/>
</dbReference>
<gene>
    <name evidence="6" type="primary">hdc</name>
    <name evidence="9" type="ORF">LT40_08460</name>
</gene>
<evidence type="ECO:0000256" key="2">
    <source>
        <dbReference type="ARBA" id="ARBA00009533"/>
    </source>
</evidence>
<evidence type="ECO:0000256" key="6">
    <source>
        <dbReference type="HAMAP-Rule" id="MF_00609"/>
    </source>
</evidence>
<dbReference type="GO" id="GO:0030170">
    <property type="term" value="F:pyridoxal phosphate binding"/>
    <property type="evidence" value="ECO:0007669"/>
    <property type="project" value="InterPro"/>
</dbReference>
<comment type="similarity">
    <text evidence="2 6 8">Belongs to the group II decarboxylase family.</text>
</comment>
<dbReference type="STRING" id="216142.LT40_08460"/>
<feature type="modified residue" description="N6-(pyridoxal phosphate)lysine" evidence="6 7">
    <location>
        <position position="233"/>
    </location>
</feature>
<dbReference type="PROSITE" id="PS00392">
    <property type="entry name" value="DDC_GAD_HDC_YDC"/>
    <property type="match status" value="1"/>
</dbReference>
<dbReference type="GO" id="GO:0004398">
    <property type="term" value="F:histidine decarboxylase activity"/>
    <property type="evidence" value="ECO:0007669"/>
    <property type="project" value="UniProtKB-UniRule"/>
</dbReference>
<dbReference type="RefSeq" id="WP_043188769.1">
    <property type="nucleotide sequence ID" value="NZ_CP009533.1"/>
</dbReference>
<evidence type="ECO:0000256" key="8">
    <source>
        <dbReference type="RuleBase" id="RU000382"/>
    </source>
</evidence>
<dbReference type="Pfam" id="PF00282">
    <property type="entry name" value="Pyridoxal_deC"/>
    <property type="match status" value="1"/>
</dbReference>
<dbReference type="InterPro" id="IPR002129">
    <property type="entry name" value="PyrdxlP-dep_de-COase"/>
</dbReference>